<reference evidence="10" key="1">
    <citation type="journal article" date="2009" name="Dev. Genes Evol.">
        <title>Involvement of Hox genes in shell morphogenesis in the encapsulated development of a top shell gastropod (Gibbula varia L.).</title>
        <authorList>
            <person name="Samadi L."/>
            <person name="Steiner G."/>
        </authorList>
    </citation>
    <scope>NUCLEOTIDE SEQUENCE</scope>
</reference>
<keyword evidence="8" id="KW-0812">Transmembrane</keyword>
<evidence type="ECO:0000256" key="4">
    <source>
        <dbReference type="ARBA" id="ARBA00023155"/>
    </source>
</evidence>
<dbReference type="InterPro" id="IPR046327">
    <property type="entry name" value="HXA1/B1/D1"/>
</dbReference>
<comment type="subcellular location">
    <subcellularLocation>
        <location evidence="1 6 7">Nucleus</location>
    </subcellularLocation>
</comment>
<evidence type="ECO:0000256" key="6">
    <source>
        <dbReference type="PROSITE-ProRule" id="PRU00108"/>
    </source>
</evidence>
<evidence type="ECO:0000256" key="1">
    <source>
        <dbReference type="ARBA" id="ARBA00004123"/>
    </source>
</evidence>
<evidence type="ECO:0000256" key="8">
    <source>
        <dbReference type="SAM" id="Phobius"/>
    </source>
</evidence>
<dbReference type="Pfam" id="PF00046">
    <property type="entry name" value="Homeodomain"/>
    <property type="match status" value="1"/>
</dbReference>
<protein>
    <submittedName>
        <fullName evidence="10">Homeobox protein 1</fullName>
    </submittedName>
</protein>
<evidence type="ECO:0000256" key="7">
    <source>
        <dbReference type="RuleBase" id="RU000682"/>
    </source>
</evidence>
<feature type="transmembrane region" description="Helical" evidence="8">
    <location>
        <begin position="242"/>
        <end position="262"/>
    </location>
</feature>
<sequence>MLTDHPPSAAAPRTPKHHTIATYKWMQVKRTPIPKPEMPKYPCPGGDFKYAGGINSTGRTNFWNKQAFEFEKEFHFNKYFTRARRIEIAAALGLNETQVKIWFQNSRMKQKKRMSEIQFEKGNENTCQLGLDGINVPTLRLCHDARLSVCFVTTTCFFKMAIVPTEVTLWTFCFDSKEQCLCLICDFVCFPLTVFIVQIACLLNSVTTCLLLNPQRRDDSKTFQTFPLDKQSSYINNDINSFRMSCLISTFVIMFIAPIFILTDQFQTNRDFVFRAIDQKTLCFYIVRTWDVFFEWCEYFRFLKMIQWPSIVESIE</sequence>
<evidence type="ECO:0000259" key="9">
    <source>
        <dbReference type="PROSITE" id="PS50071"/>
    </source>
</evidence>
<feature type="domain" description="Homeobox" evidence="9">
    <location>
        <begin position="53"/>
        <end position="113"/>
    </location>
</feature>
<dbReference type="PRINTS" id="PR00024">
    <property type="entry name" value="HOMEOBOX"/>
</dbReference>
<evidence type="ECO:0000313" key="10">
    <source>
        <dbReference type="EMBL" id="ACX84671.1"/>
    </source>
</evidence>
<feature type="DNA-binding region" description="Homeobox" evidence="6">
    <location>
        <begin position="55"/>
        <end position="114"/>
    </location>
</feature>
<keyword evidence="2" id="KW-0217">Developmental protein</keyword>
<evidence type="ECO:0000256" key="3">
    <source>
        <dbReference type="ARBA" id="ARBA00023125"/>
    </source>
</evidence>
<organism evidence="10">
    <name type="scientific">Steromphala varia</name>
    <dbReference type="NCBI Taxonomy" id="2072698"/>
    <lineage>
        <taxon>Eukaryota</taxon>
        <taxon>Metazoa</taxon>
        <taxon>Spiralia</taxon>
        <taxon>Lophotrochozoa</taxon>
        <taxon>Mollusca</taxon>
        <taxon>Gastropoda</taxon>
        <taxon>Vetigastropoda</taxon>
        <taxon>Trochida</taxon>
        <taxon>Trochoidea</taxon>
        <taxon>Trochidae</taxon>
        <taxon>Cantharidinae</taxon>
        <taxon>Steromphala</taxon>
    </lineage>
</organism>
<evidence type="ECO:0000256" key="2">
    <source>
        <dbReference type="ARBA" id="ARBA00022473"/>
    </source>
</evidence>
<dbReference type="InterPro" id="IPR001356">
    <property type="entry name" value="HD"/>
</dbReference>
<dbReference type="GO" id="GO:0000978">
    <property type="term" value="F:RNA polymerase II cis-regulatory region sequence-specific DNA binding"/>
    <property type="evidence" value="ECO:0007669"/>
    <property type="project" value="TreeGrafter"/>
</dbReference>
<feature type="transmembrane region" description="Helical" evidence="8">
    <location>
        <begin position="190"/>
        <end position="212"/>
    </location>
</feature>
<dbReference type="GO" id="GO:0000981">
    <property type="term" value="F:DNA-binding transcription factor activity, RNA polymerase II-specific"/>
    <property type="evidence" value="ECO:0007669"/>
    <property type="project" value="InterPro"/>
</dbReference>
<dbReference type="GO" id="GO:0005634">
    <property type="term" value="C:nucleus"/>
    <property type="evidence" value="ECO:0007669"/>
    <property type="project" value="UniProtKB-SubCell"/>
</dbReference>
<dbReference type="CDD" id="cd00086">
    <property type="entry name" value="homeodomain"/>
    <property type="match status" value="1"/>
</dbReference>
<proteinExistence type="evidence at transcript level"/>
<dbReference type="SMART" id="SM00389">
    <property type="entry name" value="HOX"/>
    <property type="match status" value="1"/>
</dbReference>
<dbReference type="InterPro" id="IPR017970">
    <property type="entry name" value="Homeobox_CS"/>
</dbReference>
<dbReference type="PROSITE" id="PS00027">
    <property type="entry name" value="HOMEOBOX_1"/>
    <property type="match status" value="1"/>
</dbReference>
<dbReference type="PRINTS" id="PR00031">
    <property type="entry name" value="HTHREPRESSR"/>
</dbReference>
<dbReference type="PANTHER" id="PTHR45946:SF4">
    <property type="entry name" value="HOMEOBOX PROTEIN ROUGH-RELATED"/>
    <property type="match status" value="1"/>
</dbReference>
<keyword evidence="8" id="KW-1133">Transmembrane helix</keyword>
<evidence type="ECO:0000256" key="5">
    <source>
        <dbReference type="ARBA" id="ARBA00023242"/>
    </source>
</evidence>
<dbReference type="InterPro" id="IPR000047">
    <property type="entry name" value="HTH_motif"/>
</dbReference>
<dbReference type="InterPro" id="IPR009057">
    <property type="entry name" value="Homeodomain-like_sf"/>
</dbReference>
<dbReference type="EMBL" id="GU056183">
    <property type="protein sequence ID" value="ACX84671.1"/>
    <property type="molecule type" value="mRNA"/>
</dbReference>
<keyword evidence="4 6" id="KW-0371">Homeobox</keyword>
<keyword evidence="8" id="KW-0472">Membrane</keyword>
<dbReference type="SUPFAM" id="SSF46689">
    <property type="entry name" value="Homeodomain-like"/>
    <property type="match status" value="1"/>
</dbReference>
<dbReference type="PANTHER" id="PTHR45946">
    <property type="entry name" value="HOMEOBOX PROTEIN ROUGH-RELATED"/>
    <property type="match status" value="1"/>
</dbReference>
<dbReference type="InterPro" id="IPR020479">
    <property type="entry name" value="HD_metazoa"/>
</dbReference>
<keyword evidence="5 6" id="KW-0539">Nucleus</keyword>
<accession>D0V8B1</accession>
<keyword evidence="3 6" id="KW-0238">DNA-binding</keyword>
<dbReference type="PROSITE" id="PS50071">
    <property type="entry name" value="HOMEOBOX_2"/>
    <property type="match status" value="1"/>
</dbReference>
<name>D0V8B1_9VEST</name>
<dbReference type="AlphaFoldDB" id="D0V8B1"/>
<dbReference type="Gene3D" id="1.10.10.60">
    <property type="entry name" value="Homeodomain-like"/>
    <property type="match status" value="1"/>
</dbReference>